<proteinExistence type="inferred from homology"/>
<dbReference type="AlphaFoldDB" id="A0A2M7S9Y3"/>
<dbReference type="EMBL" id="PFMR01000199">
    <property type="protein sequence ID" value="PIZ16269.1"/>
    <property type="molecule type" value="Genomic_DNA"/>
</dbReference>
<keyword evidence="11 14" id="KW-0131">Cell cycle</keyword>
<dbReference type="Proteomes" id="UP000229307">
    <property type="component" value="Unassembled WGS sequence"/>
</dbReference>
<evidence type="ECO:0000256" key="4">
    <source>
        <dbReference type="ARBA" id="ARBA00022490"/>
    </source>
</evidence>
<dbReference type="SUPFAM" id="SSF53244">
    <property type="entry name" value="MurD-like peptide ligases, peptide-binding domain"/>
    <property type="match status" value="1"/>
</dbReference>
<keyword evidence="7 14" id="KW-0547">Nucleotide-binding</keyword>
<evidence type="ECO:0000256" key="13">
    <source>
        <dbReference type="ARBA" id="ARBA00047833"/>
    </source>
</evidence>
<sequence>MAENKAVHFVGIGGVGMSGLALMLLAKGESVSGSDIKESAATRTLAEKGAKIFTGHRAQNVADARLLVVSSAVSPSNPELKEAKEKGIPVIRRADMLFSLMKDRKRIVITGTHGKTTTTSMIAYILHRAGFEPDFAVGGYVGVLGGVNAGLGKGEYFVAEADESDGSFLKLPPDIGIVTNIEEEHLDHYGNLRNLKKAFWDFASLTPAGGIMILNSDDRNVSEIIKRKRLLKCGVLTYSTSGKADFCASGIRLDLWGSEFEVTGEGRRLGRIRLGVPGMHNVSNALAAACAALQAGVDFSKACEALADFRSAKRRIEVKGEEKGVLVIDDYAHHPSEIDATMRVARRLGRKRMIVVFQPHRYSRTRFLGRELGRSLSRTDIVILTKIYSAGEKEIKGVDQSVILSGIRTCGEKRYIEDKGEAASYIAGIAKPGDLVLTMGAGDVYTIGEEILRKLKEK</sequence>
<dbReference type="GO" id="GO:0009252">
    <property type="term" value="P:peptidoglycan biosynthetic process"/>
    <property type="evidence" value="ECO:0007669"/>
    <property type="project" value="UniProtKB-UniRule"/>
</dbReference>
<dbReference type="UniPathway" id="UPA00219"/>
<evidence type="ECO:0000256" key="5">
    <source>
        <dbReference type="ARBA" id="ARBA00022598"/>
    </source>
</evidence>
<keyword evidence="9 14" id="KW-0133">Cell shape</keyword>
<comment type="subcellular location">
    <subcellularLocation>
        <location evidence="1 14">Cytoplasm</location>
    </subcellularLocation>
</comment>
<keyword evidence="6 14" id="KW-0132">Cell division</keyword>
<accession>A0A2M7S9Y3</accession>
<keyword evidence="15" id="KW-0472">Membrane</keyword>
<evidence type="ECO:0000259" key="18">
    <source>
        <dbReference type="Pfam" id="PF08245"/>
    </source>
</evidence>
<evidence type="ECO:0000256" key="9">
    <source>
        <dbReference type="ARBA" id="ARBA00022960"/>
    </source>
</evidence>
<keyword evidence="4 14" id="KW-0963">Cytoplasm</keyword>
<dbReference type="InterPro" id="IPR036565">
    <property type="entry name" value="Mur-like_cat_sf"/>
</dbReference>
<protein>
    <recommendedName>
        <fullName evidence="3 14">UDP-N-acetylmuramate--L-alanine ligase</fullName>
        <ecNumber evidence="3 14">6.3.2.8</ecNumber>
    </recommendedName>
    <alternativeName>
        <fullName evidence="14">UDP-N-acetylmuramoyl-L-alanine synthetase</fullName>
    </alternativeName>
</protein>
<gene>
    <name evidence="14" type="primary">murC</name>
    <name evidence="19" type="ORF">COY52_07530</name>
</gene>
<dbReference type="GO" id="GO:0005737">
    <property type="term" value="C:cytoplasm"/>
    <property type="evidence" value="ECO:0007669"/>
    <property type="project" value="UniProtKB-SubCell"/>
</dbReference>
<evidence type="ECO:0000313" key="19">
    <source>
        <dbReference type="EMBL" id="PIZ16269.1"/>
    </source>
</evidence>
<dbReference type="Gene3D" id="3.90.190.20">
    <property type="entry name" value="Mur ligase, C-terminal domain"/>
    <property type="match status" value="1"/>
</dbReference>
<evidence type="ECO:0000313" key="20">
    <source>
        <dbReference type="Proteomes" id="UP000229307"/>
    </source>
</evidence>
<evidence type="ECO:0000256" key="3">
    <source>
        <dbReference type="ARBA" id="ARBA00012211"/>
    </source>
</evidence>
<dbReference type="Pfam" id="PF01225">
    <property type="entry name" value="Mur_ligase"/>
    <property type="match status" value="1"/>
</dbReference>
<feature type="domain" description="Mur ligase C-terminal" evidence="17">
    <location>
        <begin position="314"/>
        <end position="442"/>
    </location>
</feature>
<evidence type="ECO:0000256" key="1">
    <source>
        <dbReference type="ARBA" id="ARBA00004496"/>
    </source>
</evidence>
<dbReference type="GO" id="GO:0008360">
    <property type="term" value="P:regulation of cell shape"/>
    <property type="evidence" value="ECO:0007669"/>
    <property type="project" value="UniProtKB-KW"/>
</dbReference>
<keyword evidence="5 14" id="KW-0436">Ligase</keyword>
<comment type="similarity">
    <text evidence="14">Belongs to the MurCDEF family.</text>
</comment>
<dbReference type="InterPro" id="IPR050061">
    <property type="entry name" value="MurCDEF_pg_biosynth"/>
</dbReference>
<dbReference type="GO" id="GO:0008763">
    <property type="term" value="F:UDP-N-acetylmuramate-L-alanine ligase activity"/>
    <property type="evidence" value="ECO:0007669"/>
    <property type="project" value="UniProtKB-UniRule"/>
</dbReference>
<feature type="transmembrane region" description="Helical" evidence="15">
    <location>
        <begin position="6"/>
        <end position="26"/>
    </location>
</feature>
<comment type="catalytic activity">
    <reaction evidence="13 14">
        <text>UDP-N-acetyl-alpha-D-muramate + L-alanine + ATP = UDP-N-acetyl-alpha-D-muramoyl-L-alanine + ADP + phosphate + H(+)</text>
        <dbReference type="Rhea" id="RHEA:23372"/>
        <dbReference type="ChEBI" id="CHEBI:15378"/>
        <dbReference type="ChEBI" id="CHEBI:30616"/>
        <dbReference type="ChEBI" id="CHEBI:43474"/>
        <dbReference type="ChEBI" id="CHEBI:57972"/>
        <dbReference type="ChEBI" id="CHEBI:70757"/>
        <dbReference type="ChEBI" id="CHEBI:83898"/>
        <dbReference type="ChEBI" id="CHEBI:456216"/>
        <dbReference type="EC" id="6.3.2.8"/>
    </reaction>
</comment>
<keyword evidence="15" id="KW-0812">Transmembrane</keyword>
<keyword evidence="8 14" id="KW-0067">ATP-binding</keyword>
<dbReference type="Gene3D" id="3.40.1190.10">
    <property type="entry name" value="Mur-like, catalytic domain"/>
    <property type="match status" value="1"/>
</dbReference>
<evidence type="ECO:0000256" key="10">
    <source>
        <dbReference type="ARBA" id="ARBA00022984"/>
    </source>
</evidence>
<dbReference type="InterPro" id="IPR004101">
    <property type="entry name" value="Mur_ligase_C"/>
</dbReference>
<feature type="domain" description="Mur ligase N-terminal catalytic" evidence="16">
    <location>
        <begin position="7"/>
        <end position="104"/>
    </location>
</feature>
<evidence type="ECO:0000256" key="14">
    <source>
        <dbReference type="HAMAP-Rule" id="MF_00046"/>
    </source>
</evidence>
<evidence type="ECO:0000259" key="17">
    <source>
        <dbReference type="Pfam" id="PF02875"/>
    </source>
</evidence>
<dbReference type="PANTHER" id="PTHR43445">
    <property type="entry name" value="UDP-N-ACETYLMURAMATE--L-ALANINE LIGASE-RELATED"/>
    <property type="match status" value="1"/>
</dbReference>
<dbReference type="GO" id="GO:0071555">
    <property type="term" value="P:cell wall organization"/>
    <property type="evidence" value="ECO:0007669"/>
    <property type="project" value="UniProtKB-KW"/>
</dbReference>
<dbReference type="EC" id="6.3.2.8" evidence="3 14"/>
<evidence type="ECO:0000256" key="7">
    <source>
        <dbReference type="ARBA" id="ARBA00022741"/>
    </source>
</evidence>
<evidence type="ECO:0000256" key="8">
    <source>
        <dbReference type="ARBA" id="ARBA00022840"/>
    </source>
</evidence>
<keyword evidence="15" id="KW-1133">Transmembrane helix</keyword>
<keyword evidence="10 14" id="KW-0573">Peptidoglycan synthesis</keyword>
<dbReference type="GO" id="GO:0005524">
    <property type="term" value="F:ATP binding"/>
    <property type="evidence" value="ECO:0007669"/>
    <property type="project" value="UniProtKB-UniRule"/>
</dbReference>
<dbReference type="InterPro" id="IPR013221">
    <property type="entry name" value="Mur_ligase_cen"/>
</dbReference>
<comment type="pathway">
    <text evidence="2 14">Cell wall biogenesis; peptidoglycan biosynthesis.</text>
</comment>
<evidence type="ECO:0000259" key="16">
    <source>
        <dbReference type="Pfam" id="PF01225"/>
    </source>
</evidence>
<evidence type="ECO:0000256" key="15">
    <source>
        <dbReference type="SAM" id="Phobius"/>
    </source>
</evidence>
<comment type="caution">
    <text evidence="19">The sequence shown here is derived from an EMBL/GenBank/DDBJ whole genome shotgun (WGS) entry which is preliminary data.</text>
</comment>
<name>A0A2M7S9Y3_9BACT</name>
<dbReference type="InterPro" id="IPR000713">
    <property type="entry name" value="Mur_ligase_N"/>
</dbReference>
<dbReference type="HAMAP" id="MF_00046">
    <property type="entry name" value="MurC"/>
    <property type="match status" value="1"/>
</dbReference>
<keyword evidence="12 14" id="KW-0961">Cell wall biogenesis/degradation</keyword>
<dbReference type="InterPro" id="IPR005758">
    <property type="entry name" value="UDP-N-AcMur_Ala_ligase_MurC"/>
</dbReference>
<feature type="binding site" evidence="14">
    <location>
        <begin position="111"/>
        <end position="117"/>
    </location>
    <ligand>
        <name>ATP</name>
        <dbReference type="ChEBI" id="CHEBI:30616"/>
    </ligand>
</feature>
<evidence type="ECO:0000256" key="11">
    <source>
        <dbReference type="ARBA" id="ARBA00023306"/>
    </source>
</evidence>
<evidence type="ECO:0000256" key="6">
    <source>
        <dbReference type="ARBA" id="ARBA00022618"/>
    </source>
</evidence>
<dbReference type="GO" id="GO:0051301">
    <property type="term" value="P:cell division"/>
    <property type="evidence" value="ECO:0007669"/>
    <property type="project" value="UniProtKB-KW"/>
</dbReference>
<dbReference type="Pfam" id="PF08245">
    <property type="entry name" value="Mur_ligase_M"/>
    <property type="match status" value="1"/>
</dbReference>
<feature type="domain" description="Mur ligase central" evidence="18">
    <location>
        <begin position="109"/>
        <end position="292"/>
    </location>
</feature>
<comment type="function">
    <text evidence="14">Cell wall formation.</text>
</comment>
<reference evidence="20" key="1">
    <citation type="submission" date="2017-09" db="EMBL/GenBank/DDBJ databases">
        <title>Depth-based differentiation of microbial function through sediment-hosted aquifers and enrichment of novel symbionts in the deep terrestrial subsurface.</title>
        <authorList>
            <person name="Probst A.J."/>
            <person name="Ladd B."/>
            <person name="Jarett J.K."/>
            <person name="Geller-Mcgrath D.E."/>
            <person name="Sieber C.M.K."/>
            <person name="Emerson J.B."/>
            <person name="Anantharaman K."/>
            <person name="Thomas B.C."/>
            <person name="Malmstrom R."/>
            <person name="Stieglmeier M."/>
            <person name="Klingl A."/>
            <person name="Woyke T."/>
            <person name="Ryan C.M."/>
            <person name="Banfield J.F."/>
        </authorList>
    </citation>
    <scope>NUCLEOTIDE SEQUENCE [LARGE SCALE GENOMIC DNA]</scope>
</reference>
<evidence type="ECO:0000256" key="2">
    <source>
        <dbReference type="ARBA" id="ARBA00004752"/>
    </source>
</evidence>
<dbReference type="SUPFAM" id="SSF53623">
    <property type="entry name" value="MurD-like peptide ligases, catalytic domain"/>
    <property type="match status" value="1"/>
</dbReference>
<dbReference type="Gene3D" id="3.40.50.720">
    <property type="entry name" value="NAD(P)-binding Rossmann-like Domain"/>
    <property type="match status" value="1"/>
</dbReference>
<dbReference type="Pfam" id="PF02875">
    <property type="entry name" value="Mur_ligase_C"/>
    <property type="match status" value="1"/>
</dbReference>
<evidence type="ECO:0000256" key="12">
    <source>
        <dbReference type="ARBA" id="ARBA00023316"/>
    </source>
</evidence>
<dbReference type="PANTHER" id="PTHR43445:SF3">
    <property type="entry name" value="UDP-N-ACETYLMURAMATE--L-ALANINE LIGASE"/>
    <property type="match status" value="1"/>
</dbReference>
<dbReference type="SUPFAM" id="SSF51984">
    <property type="entry name" value="MurCD N-terminal domain"/>
    <property type="match status" value="1"/>
</dbReference>
<dbReference type="InterPro" id="IPR036615">
    <property type="entry name" value="Mur_ligase_C_dom_sf"/>
</dbReference>
<dbReference type="NCBIfam" id="TIGR01082">
    <property type="entry name" value="murC"/>
    <property type="match status" value="1"/>
</dbReference>
<organism evidence="19 20">
    <name type="scientific">Candidatus Desantisbacteria bacterium CG_4_10_14_0_8_um_filter_48_22</name>
    <dbReference type="NCBI Taxonomy" id="1974543"/>
    <lineage>
        <taxon>Bacteria</taxon>
        <taxon>Candidatus Desantisiibacteriota</taxon>
    </lineage>
</organism>